<evidence type="ECO:0000313" key="2">
    <source>
        <dbReference type="EMBL" id="PNZ27115.1"/>
    </source>
</evidence>
<protein>
    <submittedName>
        <fullName evidence="2">Uncharacterized protein</fullName>
    </submittedName>
</protein>
<gene>
    <name evidence="2" type="ORF">CD122_07320</name>
</gene>
<dbReference type="AlphaFoldDB" id="A0A2K3YNC1"/>
<organism evidence="2 3">
    <name type="scientific">Staphylococcus rostri</name>
    <dbReference type="NCBI Taxonomy" id="522262"/>
    <lineage>
        <taxon>Bacteria</taxon>
        <taxon>Bacillati</taxon>
        <taxon>Bacillota</taxon>
        <taxon>Bacilli</taxon>
        <taxon>Bacillales</taxon>
        <taxon>Staphylococcaceae</taxon>
        <taxon>Staphylococcus</taxon>
    </lineage>
</organism>
<keyword evidence="1" id="KW-0472">Membrane</keyword>
<feature type="transmembrane region" description="Helical" evidence="1">
    <location>
        <begin position="43"/>
        <end position="64"/>
    </location>
</feature>
<reference evidence="2 3" key="1">
    <citation type="submission" date="2017-08" db="EMBL/GenBank/DDBJ databases">
        <title>Draft genome sequences of 64 type strains of genus Staph aureus.</title>
        <authorList>
            <person name="Cole K."/>
            <person name="Golubchik T."/>
            <person name="Russell J."/>
            <person name="Foster D."/>
            <person name="Llewelyn M."/>
            <person name="Wilson D."/>
            <person name="Crook D."/>
            <person name="Paul J."/>
        </authorList>
    </citation>
    <scope>NUCLEOTIDE SEQUENCE [LARGE SCALE GENOMIC DNA]</scope>
    <source>
        <strain evidence="2 3">DSM 21968</strain>
    </source>
</reference>
<keyword evidence="1" id="KW-0812">Transmembrane</keyword>
<proteinExistence type="predicted"/>
<dbReference type="EMBL" id="PPRF01000043">
    <property type="protein sequence ID" value="PNZ27115.1"/>
    <property type="molecule type" value="Genomic_DNA"/>
</dbReference>
<keyword evidence="1" id="KW-1133">Transmembrane helix</keyword>
<accession>A0A2K3YNC1</accession>
<sequence>MVTVLTIVLIVSLAESVYLLANVWKLKKQKAPDYEYQALVNKYAPIGIITIALSVIILVIAYIIQMI</sequence>
<name>A0A2K3YNC1_9STAP</name>
<dbReference type="RefSeq" id="WP_103358344.1">
    <property type="nucleotide sequence ID" value="NZ_CP113107.1"/>
</dbReference>
<comment type="caution">
    <text evidence="2">The sequence shown here is derived from an EMBL/GenBank/DDBJ whole genome shotgun (WGS) entry which is preliminary data.</text>
</comment>
<evidence type="ECO:0000256" key="1">
    <source>
        <dbReference type="SAM" id="Phobius"/>
    </source>
</evidence>
<evidence type="ECO:0000313" key="3">
    <source>
        <dbReference type="Proteomes" id="UP000242752"/>
    </source>
</evidence>
<dbReference type="Proteomes" id="UP000242752">
    <property type="component" value="Unassembled WGS sequence"/>
</dbReference>
<keyword evidence="3" id="KW-1185">Reference proteome</keyword>